<dbReference type="Proteomes" id="UP000037046">
    <property type="component" value="Unassembled WGS sequence"/>
</dbReference>
<dbReference type="PATRIC" id="fig|74031.6.peg.2085"/>
<dbReference type="SUPFAM" id="SSF53335">
    <property type="entry name" value="S-adenosyl-L-methionine-dependent methyltransferases"/>
    <property type="match status" value="1"/>
</dbReference>
<reference evidence="3" key="1">
    <citation type="submission" date="2015-07" db="EMBL/GenBank/DDBJ databases">
        <title>Draft Genome Sequence of Roseovarius tolerans EL-164, a producer of N-Acylated Alanine Methyl Esters (NAMEs).</title>
        <authorList>
            <person name="Voget S."/>
            <person name="Bruns H."/>
            <person name="Wagner-Doebler I."/>
            <person name="Schulz S."/>
            <person name="Daniel R."/>
        </authorList>
    </citation>
    <scope>NUCLEOTIDE SEQUENCE [LARGE SCALE GENOMIC DNA]</scope>
    <source>
        <strain evidence="3">EL-164</strain>
    </source>
</reference>
<dbReference type="InterPro" id="IPR029063">
    <property type="entry name" value="SAM-dependent_MTases_sf"/>
</dbReference>
<dbReference type="GO" id="GO:0102082">
    <property type="term" value="F:demethylrebeccamycin--D-glucose O-methyltransferase activity"/>
    <property type="evidence" value="ECO:0007669"/>
    <property type="project" value="UniProtKB-EC"/>
</dbReference>
<dbReference type="PANTHER" id="PTHR42912:SF93">
    <property type="entry name" value="N6-ADENOSINE-METHYLTRANSFERASE TMT1A"/>
    <property type="match status" value="1"/>
</dbReference>
<dbReference type="PANTHER" id="PTHR42912">
    <property type="entry name" value="METHYLTRANSFERASE"/>
    <property type="match status" value="1"/>
</dbReference>
<evidence type="ECO:0000313" key="3">
    <source>
        <dbReference type="Proteomes" id="UP000037046"/>
    </source>
</evidence>
<dbReference type="Gene3D" id="3.40.50.150">
    <property type="entry name" value="Vaccinia Virus protein VP39"/>
    <property type="match status" value="1"/>
</dbReference>
<dbReference type="OrthoDB" id="9808140at2"/>
<dbReference type="InterPro" id="IPR050508">
    <property type="entry name" value="Methyltransf_Superfamily"/>
</dbReference>
<keyword evidence="3" id="KW-1185">Reference proteome</keyword>
<keyword evidence="2" id="KW-0808">Transferase</keyword>
<feature type="domain" description="Methyltransferase" evidence="1">
    <location>
        <begin position="19"/>
        <end position="109"/>
    </location>
</feature>
<comment type="caution">
    <text evidence="2">The sequence shown here is derived from an EMBL/GenBank/DDBJ whole genome shotgun (WGS) entry which is preliminary data.</text>
</comment>
<dbReference type="Pfam" id="PF13649">
    <property type="entry name" value="Methyltransf_25"/>
    <property type="match status" value="1"/>
</dbReference>
<proteinExistence type="predicted"/>
<gene>
    <name evidence="2" type="primary">rebM_2</name>
    <name evidence="2" type="ORF">ROTO_20450</name>
</gene>
<organism evidence="2 3">
    <name type="scientific">Roseovarius tolerans</name>
    <dbReference type="NCBI Taxonomy" id="74031"/>
    <lineage>
        <taxon>Bacteria</taxon>
        <taxon>Pseudomonadati</taxon>
        <taxon>Pseudomonadota</taxon>
        <taxon>Alphaproteobacteria</taxon>
        <taxon>Rhodobacterales</taxon>
        <taxon>Roseobacteraceae</taxon>
        <taxon>Roseovarius</taxon>
    </lineage>
</organism>
<dbReference type="AlphaFoldDB" id="A0A0L6CUF8"/>
<accession>A0A0L6CUF8</accession>
<sequence length="223" mass="23807">MDTGERITAILKDAGARDVLDIGCGRGALARRLIGEGLAVTGIDPAPDAIAAAQESVPEAQFAVAGAEDLPFDPGRFDACVFLNSLHHVPVPMMGRALHEALRVLRPAGEVIVVEPLAEGPFFEVMRPVEDETDIRRAAMAAIDALYASSAASGPAPITWTRPTPVADTEAFIDTLARVDPARRAVAEAQRERLADLLAHHATDGPEGPELHQPLRLWRLRPA</sequence>
<dbReference type="EMBL" id="LGVV01000025">
    <property type="protein sequence ID" value="KNX41356.1"/>
    <property type="molecule type" value="Genomic_DNA"/>
</dbReference>
<protein>
    <submittedName>
        <fullName evidence="2">Demethylrebeccamycin-D-glucose O-methyltransferase</fullName>
        <ecNumber evidence="2">2.1.1.164</ecNumber>
    </submittedName>
</protein>
<dbReference type="RefSeq" id="WP_050662934.1">
    <property type="nucleotide sequence ID" value="NZ_CP118494.1"/>
</dbReference>
<name>A0A0L6CUF8_9RHOB</name>
<evidence type="ECO:0000313" key="2">
    <source>
        <dbReference type="EMBL" id="KNX41356.1"/>
    </source>
</evidence>
<dbReference type="CDD" id="cd02440">
    <property type="entry name" value="AdoMet_MTases"/>
    <property type="match status" value="1"/>
</dbReference>
<dbReference type="EC" id="2.1.1.164" evidence="2"/>
<dbReference type="STRING" id="74031.SAMN04488077_11296"/>
<dbReference type="InterPro" id="IPR041698">
    <property type="entry name" value="Methyltransf_25"/>
</dbReference>
<dbReference type="GO" id="GO:0032259">
    <property type="term" value="P:methylation"/>
    <property type="evidence" value="ECO:0007669"/>
    <property type="project" value="UniProtKB-KW"/>
</dbReference>
<evidence type="ECO:0000259" key="1">
    <source>
        <dbReference type="Pfam" id="PF13649"/>
    </source>
</evidence>
<keyword evidence="2" id="KW-0489">Methyltransferase</keyword>